<evidence type="ECO:0000313" key="2">
    <source>
        <dbReference type="Proteomes" id="UP000298429"/>
    </source>
</evidence>
<dbReference type="Pfam" id="PF05345">
    <property type="entry name" value="He_PIG"/>
    <property type="match status" value="1"/>
</dbReference>
<sequence>MKFFPKAILLLTLILTGLTTYIRCTQDEIVYFAYGICTFWNSTTMGTKPEYCKLLPNTNGPAGKCVSCEGDYTVGYCVDGLYWQSNPNGKQCGKDAGLFGGMTGCATADRCIGVGGVPIQTNRSGVFTSDEIPLPPNIKSVIPSNGSTIYPNTTILIQTTKSMDGDSLQLSGPIGTFVGNSFLVKRKDQYNDQITLQLNQNVLRGAHKVLTIKGKDLDGQDLQVNLNYSILANGQSPTITSNTCQPECLARWIFDSYAYQFTAQGGFPPYTWYMNGQIPPGATMSSNGILSGPPTGNFLGKYYFVVTVVDSNNTVANFNASINSFDLGAACYFAGICW</sequence>
<dbReference type="Gene3D" id="2.60.40.10">
    <property type="entry name" value="Immunoglobulins"/>
    <property type="match status" value="1"/>
</dbReference>
<dbReference type="InterPro" id="IPR013783">
    <property type="entry name" value="Ig-like_fold"/>
</dbReference>
<proteinExistence type="predicted"/>
<reference evidence="1 2" key="1">
    <citation type="journal article" date="2019" name="PLoS Negl. Trop. Dis.">
        <title>Revisiting the worldwide diversity of Leptospira species in the environment.</title>
        <authorList>
            <person name="Vincent A.T."/>
            <person name="Schiettekatte O."/>
            <person name="Bourhy P."/>
            <person name="Veyrier F.J."/>
            <person name="Picardeau M."/>
        </authorList>
    </citation>
    <scope>NUCLEOTIDE SEQUENCE [LARGE SCALE GENOMIC DNA]</scope>
    <source>
        <strain evidence="1 2">201702444</strain>
    </source>
</reference>
<name>A0A5F2BTW8_9LEPT</name>
<comment type="caution">
    <text evidence="1">The sequence shown here is derived from an EMBL/GenBank/DDBJ whole genome shotgun (WGS) entry which is preliminary data.</text>
</comment>
<gene>
    <name evidence="1" type="ORF">EHQ76_01960</name>
</gene>
<accession>A0A5F2BTW8</accession>
<organism evidence="1 2">
    <name type="scientific">Leptospira barantonii</name>
    <dbReference type="NCBI Taxonomy" id="2023184"/>
    <lineage>
        <taxon>Bacteria</taxon>
        <taxon>Pseudomonadati</taxon>
        <taxon>Spirochaetota</taxon>
        <taxon>Spirochaetia</taxon>
        <taxon>Leptospirales</taxon>
        <taxon>Leptospiraceae</taxon>
        <taxon>Leptospira</taxon>
    </lineage>
</organism>
<dbReference type="Proteomes" id="UP000298429">
    <property type="component" value="Unassembled WGS sequence"/>
</dbReference>
<evidence type="ECO:0000313" key="1">
    <source>
        <dbReference type="EMBL" id="TGM09541.1"/>
    </source>
</evidence>
<dbReference type="EMBL" id="RQGN01000012">
    <property type="protein sequence ID" value="TGM09541.1"/>
    <property type="molecule type" value="Genomic_DNA"/>
</dbReference>
<dbReference type="RefSeq" id="WP_135669512.1">
    <property type="nucleotide sequence ID" value="NZ_RQGN01000012.1"/>
</dbReference>
<dbReference type="OrthoDB" id="335106at2"/>
<dbReference type="AlphaFoldDB" id="A0A5F2BTW8"/>
<protein>
    <submittedName>
        <fullName evidence="1">Uncharacterized protein</fullName>
    </submittedName>
</protein>